<reference evidence="1" key="1">
    <citation type="submission" date="2016-10" db="EMBL/GenBank/DDBJ databases">
        <title>Genome sequence of Streptomyces malaysiense MUSC 136.</title>
        <authorList>
            <person name="Lee L.-H."/>
            <person name="Ser H.-L."/>
        </authorList>
    </citation>
    <scope>NUCLEOTIDE SEQUENCE [LARGE SCALE GENOMIC DNA]</scope>
    <source>
        <strain evidence="1">MUSC 136</strain>
    </source>
</reference>
<keyword evidence="2" id="KW-1185">Reference proteome</keyword>
<dbReference type="PANTHER" id="PTHR39683">
    <property type="entry name" value="CONSERVED PROTEIN TB16.3"/>
    <property type="match status" value="1"/>
</dbReference>
<accession>A0A1J4Q6U6</accession>
<comment type="caution">
    <text evidence="1">The sequence shown here is derived from an EMBL/GenBank/DDBJ whole genome shotgun (WGS) entry which is preliminary data.</text>
</comment>
<dbReference type="EMBL" id="LBDA02000008">
    <property type="protein sequence ID" value="OIK28705.1"/>
    <property type="molecule type" value="Genomic_DNA"/>
</dbReference>
<protein>
    <recommendedName>
        <fullName evidence="3">Cyclase</fullName>
    </recommendedName>
</protein>
<sequence length="149" mass="16944">MGTTVSHTLEIASPPERLLSTLRDIATYPQWQQDVESAEVVESDESARPLRARLVLSAIGMRVTQVLAFEHTERQLVWRLVEGQEDAPISRNDAVFQLARTADGNTELKVRQDLEFRLKLPQSLARRIVERRSTAMLRQLKSAVEKARP</sequence>
<dbReference type="RefSeq" id="WP_071387389.1">
    <property type="nucleotide sequence ID" value="NZ_LBDA02000008.1"/>
</dbReference>
<dbReference type="PANTHER" id="PTHR39683:SF4">
    <property type="entry name" value="COENZYME Q-BINDING PROTEIN COQ10 START DOMAIN-CONTAINING PROTEIN"/>
    <property type="match status" value="1"/>
</dbReference>
<dbReference type="Pfam" id="PF10604">
    <property type="entry name" value="Polyketide_cyc2"/>
    <property type="match status" value="1"/>
</dbReference>
<proteinExistence type="predicted"/>
<dbReference type="Gene3D" id="3.30.530.20">
    <property type="match status" value="1"/>
</dbReference>
<name>A0A1J4Q6U6_9ACTN</name>
<dbReference type="InterPro" id="IPR019587">
    <property type="entry name" value="Polyketide_cyclase/dehydratase"/>
</dbReference>
<gene>
    <name evidence="1" type="ORF">VT52_004950</name>
</gene>
<organism evidence="1 2">
    <name type="scientific">Streptomyces malaysiense</name>
    <dbReference type="NCBI Taxonomy" id="1428626"/>
    <lineage>
        <taxon>Bacteria</taxon>
        <taxon>Bacillati</taxon>
        <taxon>Actinomycetota</taxon>
        <taxon>Actinomycetes</taxon>
        <taxon>Kitasatosporales</taxon>
        <taxon>Streptomycetaceae</taxon>
        <taxon>Streptomyces</taxon>
    </lineage>
</organism>
<evidence type="ECO:0008006" key="3">
    <source>
        <dbReference type="Google" id="ProtNLM"/>
    </source>
</evidence>
<dbReference type="Proteomes" id="UP000034838">
    <property type="component" value="Unassembled WGS sequence"/>
</dbReference>
<dbReference type="InterPro" id="IPR023393">
    <property type="entry name" value="START-like_dom_sf"/>
</dbReference>
<dbReference type="AlphaFoldDB" id="A0A1J4Q6U6"/>
<dbReference type="SUPFAM" id="SSF55961">
    <property type="entry name" value="Bet v1-like"/>
    <property type="match status" value="1"/>
</dbReference>
<evidence type="ECO:0000313" key="2">
    <source>
        <dbReference type="Proteomes" id="UP000034838"/>
    </source>
</evidence>
<evidence type="ECO:0000313" key="1">
    <source>
        <dbReference type="EMBL" id="OIK28705.1"/>
    </source>
</evidence>